<accession>A0A4Y9Z1E5</accession>
<dbReference type="InterPro" id="IPR050982">
    <property type="entry name" value="Auxin_biosynth/cation_transpt"/>
</dbReference>
<dbReference type="GO" id="GO:0004497">
    <property type="term" value="F:monooxygenase activity"/>
    <property type="evidence" value="ECO:0007669"/>
    <property type="project" value="TreeGrafter"/>
</dbReference>
<evidence type="ECO:0000259" key="3">
    <source>
        <dbReference type="Pfam" id="PF07992"/>
    </source>
</evidence>
<evidence type="ECO:0000256" key="1">
    <source>
        <dbReference type="ARBA" id="ARBA00023002"/>
    </source>
</evidence>
<organism evidence="4 5">
    <name type="scientific">Rhodofomes roseus</name>
    <dbReference type="NCBI Taxonomy" id="34475"/>
    <lineage>
        <taxon>Eukaryota</taxon>
        <taxon>Fungi</taxon>
        <taxon>Dikarya</taxon>
        <taxon>Basidiomycota</taxon>
        <taxon>Agaricomycotina</taxon>
        <taxon>Agaricomycetes</taxon>
        <taxon>Polyporales</taxon>
        <taxon>Rhodofomes</taxon>
    </lineage>
</organism>
<comment type="caution">
    <text evidence="4">The sequence shown here is derived from an EMBL/GenBank/DDBJ whole genome shotgun (WGS) entry which is preliminary data.</text>
</comment>
<dbReference type="GO" id="GO:0050660">
    <property type="term" value="F:flavin adenine dinucleotide binding"/>
    <property type="evidence" value="ECO:0007669"/>
    <property type="project" value="TreeGrafter"/>
</dbReference>
<dbReference type="EMBL" id="SEKV01000026">
    <property type="protein sequence ID" value="TFY68646.1"/>
    <property type="molecule type" value="Genomic_DNA"/>
</dbReference>
<dbReference type="PANTHER" id="PTHR43539:SF68">
    <property type="entry name" value="FLAVIN-BINDING MONOOXYGENASE-LIKE PROTEIN (AFU_ORTHOLOGUE AFUA_4G09220)"/>
    <property type="match status" value="1"/>
</dbReference>
<evidence type="ECO:0000313" key="4">
    <source>
        <dbReference type="EMBL" id="TFY68646.1"/>
    </source>
</evidence>
<proteinExistence type="predicted"/>
<feature type="coiled-coil region" evidence="2">
    <location>
        <begin position="601"/>
        <end position="653"/>
    </location>
</feature>
<dbReference type="InterPro" id="IPR023753">
    <property type="entry name" value="FAD/NAD-binding_dom"/>
</dbReference>
<dbReference type="Proteomes" id="UP000298390">
    <property type="component" value="Unassembled WGS sequence"/>
</dbReference>
<dbReference type="Gene3D" id="3.50.50.60">
    <property type="entry name" value="FAD/NAD(P)-binding domain"/>
    <property type="match status" value="2"/>
</dbReference>
<gene>
    <name evidence="4" type="ORF">EVJ58_g883</name>
</gene>
<protein>
    <recommendedName>
        <fullName evidence="3">FAD/NAD(P)-binding domain-containing protein</fullName>
    </recommendedName>
</protein>
<feature type="domain" description="FAD/NAD(P)-binding" evidence="3">
    <location>
        <begin position="186"/>
        <end position="390"/>
    </location>
</feature>
<keyword evidence="1" id="KW-0560">Oxidoreductase</keyword>
<dbReference type="PRINTS" id="PR00368">
    <property type="entry name" value="FADPNR"/>
</dbReference>
<dbReference type="InterPro" id="IPR036188">
    <property type="entry name" value="FAD/NAD-bd_sf"/>
</dbReference>
<dbReference type="Pfam" id="PF07992">
    <property type="entry name" value="Pyr_redox_2"/>
    <property type="match status" value="1"/>
</dbReference>
<keyword evidence="2" id="KW-0175">Coiled coil</keyword>
<dbReference type="AlphaFoldDB" id="A0A4Y9Z1E5"/>
<dbReference type="STRING" id="34475.A0A4Y9Z1E5"/>
<evidence type="ECO:0000313" key="5">
    <source>
        <dbReference type="Proteomes" id="UP000298390"/>
    </source>
</evidence>
<name>A0A4Y9Z1E5_9APHY</name>
<evidence type="ECO:0000256" key="2">
    <source>
        <dbReference type="SAM" id="Coils"/>
    </source>
</evidence>
<dbReference type="PANTHER" id="PTHR43539">
    <property type="entry name" value="FLAVIN-BINDING MONOOXYGENASE-LIKE PROTEIN (AFU_ORTHOLOGUE AFUA_4G09220)"/>
    <property type="match status" value="1"/>
</dbReference>
<dbReference type="SUPFAM" id="SSF51905">
    <property type="entry name" value="FAD/NAD(P)-binding domain"/>
    <property type="match status" value="1"/>
</dbReference>
<dbReference type="PRINTS" id="PR00469">
    <property type="entry name" value="PNDRDTASEII"/>
</dbReference>
<reference evidence="4 5" key="1">
    <citation type="submission" date="2019-01" db="EMBL/GenBank/DDBJ databases">
        <title>Genome sequencing of the rare red list fungi Fomitopsis rosea.</title>
        <authorList>
            <person name="Buettner E."/>
            <person name="Kellner H."/>
        </authorList>
    </citation>
    <scope>NUCLEOTIDE SEQUENCE [LARGE SCALE GENOMIC DNA]</scope>
    <source>
        <strain evidence="4 5">DSM 105464</strain>
    </source>
</reference>
<sequence>MTSLELPTLQRLKSQIPPGVSAVQISQEWLNQFTSALESDIAGVGSLFLENGFWRDQIALSWDFRTIQGSKRILQFLQERLSVAKLCIGALVEDRFRAPALSKPFPDLVFVQFSFAFETEVGTGTGTCRLVNAEGIWKAYTMYTALEALAGFPEKTGALRDATIEHGDWAAKRATESEFANESPVVLVVGAGHTGLALGARLKALGVRALLVEQKPRVGDNVVARSNAIYEVYYPSTWPVYAPAAKLGDWLESFAKSLELDIWTSSKVEHARWNEPSKTWSVDVRRGGRLRTMEVKHLVLATGIGGGVPSMPAILDQNVFKGEVLHSSQFHSAEDYSGKNVVVVGAGSSGHDIAHDFANHDGDVTMYQRSETVVVAAKTFNAGLSRLYNEEIPTEIADHLSASLPIPINVQFHRRIFPYLASTTEKAMLEGLEKTGFKTSLGPENGGPLPLVFERAGGYYLNTGASQHIIDGKIKMKNGGSIERFVENGLRFSDGSELEADAIIFATGFGDPRDVAKDICGPEIRAKLAPAWGITPEGELGSIWRESGQVRLWFAAGNLAISRYASKFLALRIKAEEEGLVRVEPAGDVTQDGDVLARQLLEGMEGRLLRMEGRLHETEARLAASEREVAKLRNSANLRRALLKEERKEEQKATKRAHRKQLRIQWQLTEYCNAGCNAVAVANDILGADFQEDERDDALEVLQEYIMDGRMVMSREDYTAFRNDEEAAKKRRKPGMPRTRYIFTATETDDEYGYEH</sequence>